<reference evidence="2 3" key="1">
    <citation type="submission" date="2020-10" db="EMBL/GenBank/DDBJ databases">
        <title>Genome analysis of Massilia species.</title>
        <authorList>
            <person name="Jung D.-H."/>
        </authorList>
    </citation>
    <scope>NUCLEOTIDE SEQUENCE [LARGE SCALE GENOMIC DNA]</scope>
    <source>
        <strain evidence="3">sipir</strain>
    </source>
</reference>
<feature type="compositionally biased region" description="Basic residues" evidence="1">
    <location>
        <begin position="193"/>
        <end position="203"/>
    </location>
</feature>
<name>A0ABY4AGN2_9BURK</name>
<gene>
    <name evidence="2" type="ORF">INH39_14745</name>
</gene>
<evidence type="ECO:0000313" key="3">
    <source>
        <dbReference type="Proteomes" id="UP000831532"/>
    </source>
</evidence>
<feature type="region of interest" description="Disordered" evidence="1">
    <location>
        <begin position="188"/>
        <end position="241"/>
    </location>
</feature>
<evidence type="ECO:0000313" key="2">
    <source>
        <dbReference type="EMBL" id="UOD32804.1"/>
    </source>
</evidence>
<feature type="compositionally biased region" description="Polar residues" evidence="1">
    <location>
        <begin position="229"/>
        <end position="241"/>
    </location>
</feature>
<accession>A0ABY4AGN2</accession>
<evidence type="ECO:0000256" key="1">
    <source>
        <dbReference type="SAM" id="MobiDB-lite"/>
    </source>
</evidence>
<dbReference type="EMBL" id="CP063361">
    <property type="protein sequence ID" value="UOD32804.1"/>
    <property type="molecule type" value="Genomic_DNA"/>
</dbReference>
<dbReference type="RefSeq" id="WP_243493845.1">
    <property type="nucleotide sequence ID" value="NZ_CP063361.1"/>
</dbReference>
<dbReference type="Proteomes" id="UP000831532">
    <property type="component" value="Chromosome"/>
</dbReference>
<proteinExistence type="predicted"/>
<organism evidence="2 3">
    <name type="scientific">Massilia violaceinigra</name>
    <dbReference type="NCBI Taxonomy" id="2045208"/>
    <lineage>
        <taxon>Bacteria</taxon>
        <taxon>Pseudomonadati</taxon>
        <taxon>Pseudomonadota</taxon>
        <taxon>Betaproteobacteria</taxon>
        <taxon>Burkholderiales</taxon>
        <taxon>Oxalobacteraceae</taxon>
        <taxon>Telluria group</taxon>
        <taxon>Massilia</taxon>
    </lineage>
</organism>
<protein>
    <submittedName>
        <fullName evidence="2">Uncharacterized protein</fullName>
    </submittedName>
</protein>
<keyword evidence="3" id="KW-1185">Reference proteome</keyword>
<sequence length="241" mass="27230">MSPTMYLLLQNAEVPMKLVYQLKDEHEWYPERVKRTQALTLDESRPCMGLSQRLGLFGSPAWWENLQNGAIKHDMVSGEITGLYPRDPDEPEMISFAMVTKCEEVDHAFVELFDSADAGLFRVGCRVDIFFCYDELKHQPANDGGIAYAKRVVEMAVSLDPVQREERNVGFQTNPPLLDIPAASSSDSFRLSEHHRRHPHELRRKQELTLDQSKPTDGLCGDRGVYGSNEANGCTDPITTS</sequence>